<dbReference type="EMBL" id="JACHWS010000001">
    <property type="protein sequence ID" value="MBB3035818.1"/>
    <property type="molecule type" value="Genomic_DNA"/>
</dbReference>
<evidence type="ECO:0000313" key="1">
    <source>
        <dbReference type="EMBL" id="MBB3035818.1"/>
    </source>
</evidence>
<sequence length="53" mass="6171">MFWPGDFFYLRVAFRAIMRIPSSFVVLAVQNGFLARFDIRAARVNVIKSLHLL</sequence>
<keyword evidence="2" id="KW-1185">Reference proteome</keyword>
<organism evidence="1 2">
    <name type="scientific">Hoyosella altamirensis</name>
    <dbReference type="NCBI Taxonomy" id="616997"/>
    <lineage>
        <taxon>Bacteria</taxon>
        <taxon>Bacillati</taxon>
        <taxon>Actinomycetota</taxon>
        <taxon>Actinomycetes</taxon>
        <taxon>Mycobacteriales</taxon>
        <taxon>Hoyosellaceae</taxon>
        <taxon>Hoyosella</taxon>
    </lineage>
</organism>
<comment type="caution">
    <text evidence="1">The sequence shown here is derived from an EMBL/GenBank/DDBJ whole genome shotgun (WGS) entry which is preliminary data.</text>
</comment>
<proteinExistence type="predicted"/>
<name>A0A839RHV5_9ACTN</name>
<dbReference type="Proteomes" id="UP000567922">
    <property type="component" value="Unassembled WGS sequence"/>
</dbReference>
<reference evidence="1 2" key="1">
    <citation type="submission" date="2020-08" db="EMBL/GenBank/DDBJ databases">
        <title>Sequencing the genomes of 1000 actinobacteria strains.</title>
        <authorList>
            <person name="Klenk H.-P."/>
        </authorList>
    </citation>
    <scope>NUCLEOTIDE SEQUENCE [LARGE SCALE GENOMIC DNA]</scope>
    <source>
        <strain evidence="1 2">DSM 45258</strain>
    </source>
</reference>
<accession>A0A839RHV5</accession>
<dbReference type="AlphaFoldDB" id="A0A839RHV5"/>
<evidence type="ECO:0000313" key="2">
    <source>
        <dbReference type="Proteomes" id="UP000567922"/>
    </source>
</evidence>
<protein>
    <submittedName>
        <fullName evidence="1">Uncharacterized protein</fullName>
    </submittedName>
</protein>
<gene>
    <name evidence="1" type="ORF">FHU29_000252</name>
</gene>